<evidence type="ECO:0000313" key="2">
    <source>
        <dbReference type="EMBL" id="MDQ0104887.1"/>
    </source>
</evidence>
<sequence>MSAHERVQFDLDEDEREVLRRGLTDWAGPAAPTEAMALAMGFRDVADLIAEGDRIAGFIRAGRPLTKAEWRRALLATEIAFASNTVGVGLDWSIVTGYQDDETIRILRAIQRKMGGSRNWPENGPSTDESPESDSEWAKPLFPPPASWRVPVRPQLEPTAVLLPMGAGENATGTGSVTTRQQTKRIAEGLALGVLAYGVNRLPNERPAFETALNSAWESWPRAGDFANVRVPEAGPEIWAGMEKSASRRGVIAAWADHSVPHLLPAFADMPIAACLNQIADEQASADDWIYLGYLFVKALYQTTVTEPQG</sequence>
<keyword evidence="3" id="KW-1185">Reference proteome</keyword>
<dbReference type="EMBL" id="JAUSSW010000027">
    <property type="protein sequence ID" value="MDQ0104887.1"/>
    <property type="molecule type" value="Genomic_DNA"/>
</dbReference>
<name>A0ABT9TT93_PAENI</name>
<organism evidence="2 3">
    <name type="scientific">Paenarthrobacter nicotinovorans</name>
    <name type="common">Arthrobacter nicotinovorans</name>
    <dbReference type="NCBI Taxonomy" id="29320"/>
    <lineage>
        <taxon>Bacteria</taxon>
        <taxon>Bacillati</taxon>
        <taxon>Actinomycetota</taxon>
        <taxon>Actinomycetes</taxon>
        <taxon>Micrococcales</taxon>
        <taxon>Micrococcaceae</taxon>
        <taxon>Paenarthrobacter</taxon>
    </lineage>
</organism>
<reference evidence="2 3" key="1">
    <citation type="submission" date="2023-07" db="EMBL/GenBank/DDBJ databases">
        <title>Sorghum-associated microbial communities from plants grown in Nebraska, USA.</title>
        <authorList>
            <person name="Schachtman D."/>
        </authorList>
    </citation>
    <scope>NUCLEOTIDE SEQUENCE [LARGE SCALE GENOMIC DNA]</scope>
    <source>
        <strain evidence="2 3">CC523</strain>
    </source>
</reference>
<evidence type="ECO:0000313" key="3">
    <source>
        <dbReference type="Proteomes" id="UP001244563"/>
    </source>
</evidence>
<dbReference type="RefSeq" id="WP_064723804.1">
    <property type="nucleotide sequence ID" value="NZ_BDDW01000029.1"/>
</dbReference>
<feature type="region of interest" description="Disordered" evidence="1">
    <location>
        <begin position="115"/>
        <end position="144"/>
    </location>
</feature>
<dbReference type="GeneID" id="84016391"/>
<evidence type="ECO:0000256" key="1">
    <source>
        <dbReference type="SAM" id="MobiDB-lite"/>
    </source>
</evidence>
<accession>A0ABT9TT93</accession>
<dbReference type="Proteomes" id="UP001244563">
    <property type="component" value="Unassembled WGS sequence"/>
</dbReference>
<gene>
    <name evidence="2" type="ORF">J2T10_004563</name>
</gene>
<protein>
    <submittedName>
        <fullName evidence="2">Uncharacterized protein</fullName>
    </submittedName>
</protein>
<comment type="caution">
    <text evidence="2">The sequence shown here is derived from an EMBL/GenBank/DDBJ whole genome shotgun (WGS) entry which is preliminary data.</text>
</comment>
<proteinExistence type="predicted"/>